<dbReference type="GO" id="GO:0005524">
    <property type="term" value="F:ATP binding"/>
    <property type="evidence" value="ECO:0007669"/>
    <property type="project" value="InterPro"/>
</dbReference>
<dbReference type="PROSITE" id="PS52040">
    <property type="entry name" value="TOPO_IIA"/>
    <property type="match status" value="1"/>
</dbReference>
<dbReference type="Proteomes" id="UP000501076">
    <property type="component" value="Plasmid pFDU301A"/>
</dbReference>
<organism evidence="10 11">
    <name type="scientific">Priestia megaterium</name>
    <name type="common">Bacillus megaterium</name>
    <dbReference type="NCBI Taxonomy" id="1404"/>
    <lineage>
        <taxon>Bacteria</taxon>
        <taxon>Bacillati</taxon>
        <taxon>Bacillota</taxon>
        <taxon>Bacilli</taxon>
        <taxon>Bacillales</taxon>
        <taxon>Bacillaceae</taxon>
        <taxon>Priestia</taxon>
    </lineage>
</organism>
<evidence type="ECO:0000256" key="7">
    <source>
        <dbReference type="PROSITE-ProRule" id="PRU01384"/>
    </source>
</evidence>
<evidence type="ECO:0000256" key="1">
    <source>
        <dbReference type="ARBA" id="ARBA00000185"/>
    </source>
</evidence>
<feature type="domain" description="Topo IIA-type catalytic" evidence="9">
    <location>
        <begin position="33"/>
        <end position="529"/>
    </location>
</feature>
<geneLocation type="plasmid" evidence="11">
    <name>pfdu301a</name>
</geneLocation>
<keyword evidence="6 7" id="KW-0413">Isomerase</keyword>
<dbReference type="InterPro" id="IPR002205">
    <property type="entry name" value="Topo_IIA_dom_A"/>
</dbReference>
<evidence type="ECO:0000256" key="2">
    <source>
        <dbReference type="ARBA" id="ARBA00008263"/>
    </source>
</evidence>
<proteinExistence type="inferred from homology"/>
<dbReference type="SUPFAM" id="SSF101904">
    <property type="entry name" value="GyrA/ParC C-terminal domain-like"/>
    <property type="match status" value="1"/>
</dbReference>
<dbReference type="Gene3D" id="1.10.268.10">
    <property type="entry name" value="Topoisomerase, domain 3"/>
    <property type="match status" value="1"/>
</dbReference>
<evidence type="ECO:0000259" key="9">
    <source>
        <dbReference type="PROSITE" id="PS52040"/>
    </source>
</evidence>
<evidence type="ECO:0000256" key="8">
    <source>
        <dbReference type="SAM" id="Coils"/>
    </source>
</evidence>
<gene>
    <name evidence="10" type="ORF">FDZ14_31895</name>
</gene>
<dbReference type="SMART" id="SM00434">
    <property type="entry name" value="TOP4c"/>
    <property type="match status" value="1"/>
</dbReference>
<dbReference type="GO" id="GO:0009330">
    <property type="term" value="C:DNA topoisomerase type II (double strand cut, ATP-hydrolyzing) complex"/>
    <property type="evidence" value="ECO:0007669"/>
    <property type="project" value="TreeGrafter"/>
</dbReference>
<dbReference type="InterPro" id="IPR035516">
    <property type="entry name" value="Gyrase/topoIV_suA_C"/>
</dbReference>
<evidence type="ECO:0000313" key="11">
    <source>
        <dbReference type="Proteomes" id="UP000501076"/>
    </source>
</evidence>
<dbReference type="NCBIfam" id="NF004044">
    <property type="entry name" value="PRK05561.1"/>
    <property type="match status" value="1"/>
</dbReference>
<evidence type="ECO:0000256" key="6">
    <source>
        <dbReference type="ARBA" id="ARBA00023235"/>
    </source>
</evidence>
<accession>A0A6M6E590</accession>
<dbReference type="RefSeq" id="WP_171778689.1">
    <property type="nucleotide sequence ID" value="NZ_CP045273.1"/>
</dbReference>
<dbReference type="InterPro" id="IPR013757">
    <property type="entry name" value="Topo_IIA_A_a_sf"/>
</dbReference>
<dbReference type="InterPro" id="IPR013758">
    <property type="entry name" value="Topo_IIA_A/C_ab"/>
</dbReference>
<dbReference type="Gene3D" id="2.120.10.90">
    <property type="entry name" value="DNA gyrase/topoisomerase IV, subunit A, C-terminal"/>
    <property type="match status" value="1"/>
</dbReference>
<comment type="similarity">
    <text evidence="2">Belongs to the type II topoisomerase GyrA/ParC subunit family.</text>
</comment>
<dbReference type="GO" id="GO:0005737">
    <property type="term" value="C:cytoplasm"/>
    <property type="evidence" value="ECO:0007669"/>
    <property type="project" value="TreeGrafter"/>
</dbReference>
<evidence type="ECO:0000313" key="10">
    <source>
        <dbReference type="EMBL" id="QJX80694.1"/>
    </source>
</evidence>
<comment type="catalytic activity">
    <reaction evidence="1 7">
        <text>ATP-dependent breakage, passage and rejoining of double-stranded DNA.</text>
        <dbReference type="EC" id="5.6.2.2"/>
    </reaction>
</comment>
<name>A0A6M6E590_PRIMG</name>
<dbReference type="InterPro" id="IPR050220">
    <property type="entry name" value="Type_II_DNA_Topoisomerases"/>
</dbReference>
<keyword evidence="4 7" id="KW-0799">Topoisomerase</keyword>
<dbReference type="GO" id="GO:0006265">
    <property type="term" value="P:DNA topological change"/>
    <property type="evidence" value="ECO:0007669"/>
    <property type="project" value="UniProtKB-UniRule"/>
</dbReference>
<dbReference type="FunFam" id="3.90.199.10:FF:000001">
    <property type="entry name" value="DNA gyrase subunit A"/>
    <property type="match status" value="1"/>
</dbReference>
<feature type="active site" description="O-(5'-phospho-DNA)-tyrosine intermediate" evidence="7">
    <location>
        <position position="121"/>
    </location>
</feature>
<dbReference type="InterPro" id="IPR006691">
    <property type="entry name" value="GyrA/parC_rep"/>
</dbReference>
<dbReference type="Pfam" id="PF00521">
    <property type="entry name" value="DNA_topoisoIV"/>
    <property type="match status" value="1"/>
</dbReference>
<dbReference type="EMBL" id="CP045273">
    <property type="protein sequence ID" value="QJX80694.1"/>
    <property type="molecule type" value="Genomic_DNA"/>
</dbReference>
<keyword evidence="8" id="KW-0175">Coiled coil</keyword>
<evidence type="ECO:0000256" key="5">
    <source>
        <dbReference type="ARBA" id="ARBA00023125"/>
    </source>
</evidence>
<dbReference type="Pfam" id="PF03989">
    <property type="entry name" value="DNA_gyraseA_C"/>
    <property type="match status" value="6"/>
</dbReference>
<keyword evidence="10" id="KW-0614">Plasmid</keyword>
<evidence type="ECO:0000256" key="3">
    <source>
        <dbReference type="ARBA" id="ARBA00012895"/>
    </source>
</evidence>
<dbReference type="GO" id="GO:0034335">
    <property type="term" value="F:DNA negative supercoiling activity"/>
    <property type="evidence" value="ECO:0007669"/>
    <property type="project" value="UniProtKB-ARBA"/>
</dbReference>
<dbReference type="AlphaFoldDB" id="A0A6M6E590"/>
<protein>
    <recommendedName>
        <fullName evidence="3">DNA topoisomerase (ATP-hydrolyzing)</fullName>
        <ecNumber evidence="3">5.6.2.2</ecNumber>
    </recommendedName>
</protein>
<keyword evidence="5 7" id="KW-0238">DNA-binding</keyword>
<dbReference type="Gene3D" id="3.30.1360.40">
    <property type="match status" value="1"/>
</dbReference>
<dbReference type="PANTHER" id="PTHR43493">
    <property type="entry name" value="DNA GYRASE/TOPOISOMERASE SUBUNIT A"/>
    <property type="match status" value="1"/>
</dbReference>
<dbReference type="PANTHER" id="PTHR43493:SF5">
    <property type="entry name" value="DNA GYRASE SUBUNIT A, CHLOROPLASTIC_MITOCHONDRIAL"/>
    <property type="match status" value="1"/>
</dbReference>
<feature type="coiled-coil region" evidence="8">
    <location>
        <begin position="400"/>
        <end position="430"/>
    </location>
</feature>
<reference evidence="10 11" key="1">
    <citation type="submission" date="2019-10" db="EMBL/GenBank/DDBJ databases">
        <title>Complete genome sequences for adaption low water activity.</title>
        <authorList>
            <person name="Zhao L."/>
            <person name="Zhong J."/>
        </authorList>
    </citation>
    <scope>NUCLEOTIDE SEQUENCE [LARGE SCALE GENOMIC DNA]</scope>
    <source>
        <strain evidence="10 11">FDU301</strain>
        <plasmid evidence="11">pfdu301a</plasmid>
    </source>
</reference>
<dbReference type="SUPFAM" id="SSF56719">
    <property type="entry name" value="Type II DNA topoisomerase"/>
    <property type="match status" value="1"/>
</dbReference>
<dbReference type="CDD" id="cd00187">
    <property type="entry name" value="TOP4c"/>
    <property type="match status" value="1"/>
</dbReference>
<dbReference type="FunFam" id="2.120.10.90:FF:000005">
    <property type="entry name" value="DNA topoisomerase 4 subunit A"/>
    <property type="match status" value="1"/>
</dbReference>
<dbReference type="GO" id="GO:0003677">
    <property type="term" value="F:DNA binding"/>
    <property type="evidence" value="ECO:0007669"/>
    <property type="project" value="UniProtKB-UniRule"/>
</dbReference>
<dbReference type="InterPro" id="IPR013760">
    <property type="entry name" value="Topo_IIA-like_dom_sf"/>
</dbReference>
<evidence type="ECO:0000256" key="4">
    <source>
        <dbReference type="ARBA" id="ARBA00023029"/>
    </source>
</evidence>
<dbReference type="EC" id="5.6.2.2" evidence="3"/>
<dbReference type="Gene3D" id="3.90.199.10">
    <property type="entry name" value="Topoisomerase II, domain 5"/>
    <property type="match status" value="1"/>
</dbReference>
<sequence length="850" mass="96276">MRPDENIEERPIENELRSSFLDYAMSVITSRALPDVRDGLKPVHRRILYAMSDLGMTHSKPYNKSARIVGDVIGKYHPHGDSSVYDALVRLAQEWNMLAPLVEGQGNFGSMDGDRAAAMRYTEARMAKLTEELLDGLKKDTVDFRDNYDGRNKEPIVLPAKFPQLLVNGTSGIAVGMASHMVSHNLREVVEGIIAQINNPDITIDELMKYIKGPDFPTAGTIFGEEGIEKAFKTGRGTIIVRGKAHIEEIDDSAAIVITQLPYQVGKHTIKEEIRTIQHMYDEFKNKNRGQKKKRFYVNKPKKALDFAKKDRLYEDNNKDSTEDNMRIIVELKKGVDPQVVLNHLYKYTSLQTTISINNTALIPTAEGKTRPRCLNLKQMVEEYIKHQKEVFSREAAFDLKKHEKEFRELEGLTKALKELDRTLKIIRQADTDQEAIDGLMNLLKIDKDQAVYIMDRKIRSISNMEQSKIKSRADYLNQEVSRLKEILENEEVLKTVIINHLERLKEDYGKDRKTAILPPVGDITIEDLIQNERVVVTVSNNGYIKTTMESNYKTQRRNGRGVNSMGLDDDDFVKHLDILYKHDHLLLFTDHGKVYSLKGYDIPETQSNAKGIHIFNLLPGLEDEEQIQSVVSVKDFSDDLSLFFTTAKGKVKKTSLADYKNIRRTGIVAIKFEEEKDRLVNVSLTNGANNIVLVTRFGQAIKFSETEIRQTSRDTQGVKGISLRKGDYVISSDIEESFGDLFVITEYGYGKRTPLNLFKTQIRGGVGVKAIKTNDKTGNVVGALIIDSEDAVYVLSAQGSLIKLRAESLSQFSRNAQGTKVINLRENDSAQTIARLSDQEQEDDDNTEE</sequence>